<reference evidence="2 3" key="1">
    <citation type="submission" date="2018-02" db="EMBL/GenBank/DDBJ databases">
        <title>The genomes of Aspergillus section Nigri reveals drivers in fungal speciation.</title>
        <authorList>
            <consortium name="DOE Joint Genome Institute"/>
            <person name="Vesth T.C."/>
            <person name="Nybo J."/>
            <person name="Theobald S."/>
            <person name="Brandl J."/>
            <person name="Frisvad J.C."/>
            <person name="Nielsen K.F."/>
            <person name="Lyhne E.K."/>
            <person name="Kogle M.E."/>
            <person name="Kuo A."/>
            <person name="Riley R."/>
            <person name="Clum A."/>
            <person name="Nolan M."/>
            <person name="Lipzen A."/>
            <person name="Salamov A."/>
            <person name="Henrissat B."/>
            <person name="Wiebenga A."/>
            <person name="De vries R.P."/>
            <person name="Grigoriev I.V."/>
            <person name="Mortensen U.H."/>
            <person name="Andersen M.R."/>
            <person name="Baker S.E."/>
        </authorList>
    </citation>
    <scope>NUCLEOTIDE SEQUENCE [LARGE SCALE GENOMIC DNA]</scope>
    <source>
        <strain evidence="2 3">CBS 707.79</strain>
    </source>
</reference>
<evidence type="ECO:0000313" key="3">
    <source>
        <dbReference type="Proteomes" id="UP000247810"/>
    </source>
</evidence>
<gene>
    <name evidence="2" type="ORF">BO71DRAFT_97266</name>
</gene>
<organism evidence="2 3">
    <name type="scientific">Aspergillus ellipticus CBS 707.79</name>
    <dbReference type="NCBI Taxonomy" id="1448320"/>
    <lineage>
        <taxon>Eukaryota</taxon>
        <taxon>Fungi</taxon>
        <taxon>Dikarya</taxon>
        <taxon>Ascomycota</taxon>
        <taxon>Pezizomycotina</taxon>
        <taxon>Eurotiomycetes</taxon>
        <taxon>Eurotiomycetidae</taxon>
        <taxon>Eurotiales</taxon>
        <taxon>Aspergillaceae</taxon>
        <taxon>Aspergillus</taxon>
        <taxon>Aspergillus subgen. Circumdati</taxon>
    </lineage>
</organism>
<dbReference type="Proteomes" id="UP000247810">
    <property type="component" value="Unassembled WGS sequence"/>
</dbReference>
<sequence>MATNPPQLTEQNLALHTLLMESSTATEPVPTWVESLIAEERIRLVLAEHNIPLSSPDNLDIDADIKHITEAFATLGHKDHPLSSSKLCEHAHSTTADHATYRETPLERFLTPGHGDPSYVAKASLADAGIQYGSMEDSERRRMIGEKNAEDAKTTRRKARHRAWMEDLRIE</sequence>
<dbReference type="AlphaFoldDB" id="A0A319CXC0"/>
<accession>A0A319CXC0</accession>
<dbReference type="EMBL" id="KZ826008">
    <property type="protein sequence ID" value="PYH89836.1"/>
    <property type="molecule type" value="Genomic_DNA"/>
</dbReference>
<dbReference type="STRING" id="1448320.A0A319CXC0"/>
<proteinExistence type="predicted"/>
<feature type="compositionally biased region" description="Basic and acidic residues" evidence="1">
    <location>
        <begin position="137"/>
        <end position="154"/>
    </location>
</feature>
<protein>
    <submittedName>
        <fullName evidence="2">Uncharacterized protein</fullName>
    </submittedName>
</protein>
<dbReference type="OrthoDB" id="4224309at2759"/>
<name>A0A319CXC0_9EURO</name>
<keyword evidence="3" id="KW-1185">Reference proteome</keyword>
<evidence type="ECO:0000313" key="2">
    <source>
        <dbReference type="EMBL" id="PYH89836.1"/>
    </source>
</evidence>
<dbReference type="VEuPathDB" id="FungiDB:BO71DRAFT_97266"/>
<evidence type="ECO:0000256" key="1">
    <source>
        <dbReference type="SAM" id="MobiDB-lite"/>
    </source>
</evidence>
<feature type="region of interest" description="Disordered" evidence="1">
    <location>
        <begin position="136"/>
        <end position="171"/>
    </location>
</feature>